<protein>
    <recommendedName>
        <fullName evidence="5">Beta-hydroxyacyl-ACP dehydratase</fullName>
    </recommendedName>
</protein>
<dbReference type="SUPFAM" id="SSF54637">
    <property type="entry name" value="Thioesterase/thiol ester dehydrase-isomerase"/>
    <property type="match status" value="1"/>
</dbReference>
<comment type="similarity">
    <text evidence="1">Belongs to the thioester dehydratase family. FabZ subfamily.</text>
</comment>
<dbReference type="GO" id="GO:0016829">
    <property type="term" value="F:lyase activity"/>
    <property type="evidence" value="ECO:0007669"/>
    <property type="project" value="UniProtKB-KW"/>
</dbReference>
<dbReference type="InterPro" id="IPR013114">
    <property type="entry name" value="FabA_FabZ"/>
</dbReference>
<name>A0A9W5NMK8_BACC8</name>
<sequence>MELEKILEVVPIRKPMLCIDNICEVIYGQSAKGYRNIKRDEDWAKGHFINDPIFPGTLIIETMAQIGAFIFYNEENPQLLKSYLGKVNDVKFLQKVIPDCRMYINAEIVMKIKKMARIRCEALVNDEIVAQGELTLYYMEDLL</sequence>
<dbReference type="Pfam" id="PF07977">
    <property type="entry name" value="FabA"/>
    <property type="match status" value="1"/>
</dbReference>
<dbReference type="InterPro" id="IPR029069">
    <property type="entry name" value="HotDog_dom_sf"/>
</dbReference>
<evidence type="ECO:0008006" key="5">
    <source>
        <dbReference type="Google" id="ProtNLM"/>
    </source>
</evidence>
<evidence type="ECO:0000256" key="2">
    <source>
        <dbReference type="ARBA" id="ARBA00023239"/>
    </source>
</evidence>
<proteinExistence type="inferred from homology"/>
<dbReference type="Proteomes" id="UP000006607">
    <property type="component" value="Unassembled WGS sequence"/>
</dbReference>
<dbReference type="PANTHER" id="PTHR30272">
    <property type="entry name" value="3-HYDROXYACYL-[ACYL-CARRIER-PROTEIN] DEHYDRATASE"/>
    <property type="match status" value="1"/>
</dbReference>
<dbReference type="EMBL" id="AHER01000053">
    <property type="protein sequence ID" value="EJR13617.1"/>
    <property type="molecule type" value="Genomic_DNA"/>
</dbReference>
<organism evidence="3 4">
    <name type="scientific">Bacillus cereus (strain VD014)</name>
    <dbReference type="NCBI Taxonomy" id="1053223"/>
    <lineage>
        <taxon>Bacteria</taxon>
        <taxon>Bacillati</taxon>
        <taxon>Bacillota</taxon>
        <taxon>Bacilli</taxon>
        <taxon>Bacillales</taxon>
        <taxon>Bacillaceae</taxon>
        <taxon>Bacillus</taxon>
        <taxon>Bacillus cereus group</taxon>
    </lineage>
</organism>
<evidence type="ECO:0000313" key="3">
    <source>
        <dbReference type="EMBL" id="EJR13617.1"/>
    </source>
</evidence>
<dbReference type="AlphaFoldDB" id="A0A9W5NMK8"/>
<keyword evidence="2" id="KW-0456">Lyase</keyword>
<comment type="caution">
    <text evidence="3">The sequence shown here is derived from an EMBL/GenBank/DDBJ whole genome shotgun (WGS) entry which is preliminary data.</text>
</comment>
<dbReference type="CDD" id="cd01288">
    <property type="entry name" value="FabZ"/>
    <property type="match status" value="1"/>
</dbReference>
<reference evidence="3" key="1">
    <citation type="submission" date="2012-04" db="EMBL/GenBank/DDBJ databases">
        <title>The Genome Sequence of Bacillus cereus VD014.</title>
        <authorList>
            <consortium name="The Broad Institute Genome Sequencing Platform"/>
            <consortium name="The Broad Institute Genome Sequencing Center for Infectious Disease"/>
            <person name="Feldgarden M."/>
            <person name="Van der Auwera G.A."/>
            <person name="Mahillon J."/>
            <person name="Duprez V."/>
            <person name="Timmery S."/>
            <person name="Mattelet C."/>
            <person name="Dierick K."/>
            <person name="Sun M."/>
            <person name="Yu Z."/>
            <person name="Zhu L."/>
            <person name="Hu X."/>
            <person name="Shank E.B."/>
            <person name="Swiecicka I."/>
            <person name="Hansen B.M."/>
            <person name="Andrup L."/>
            <person name="Young S.K."/>
            <person name="Zeng Q."/>
            <person name="Gargeya S."/>
            <person name="Fitzgerald M."/>
            <person name="Haas B."/>
            <person name="Abouelleil A."/>
            <person name="Alvarado L."/>
            <person name="Arachchi H.M."/>
            <person name="Berlin A."/>
            <person name="Chapman S.B."/>
            <person name="Goldberg J."/>
            <person name="Griggs A."/>
            <person name="Gujja S."/>
            <person name="Hansen M."/>
            <person name="Howarth C."/>
            <person name="Imamovic A."/>
            <person name="Larimer J."/>
            <person name="McCowen C."/>
            <person name="Montmayeur A."/>
            <person name="Murphy C."/>
            <person name="Neiman D."/>
            <person name="Pearson M."/>
            <person name="Priest M."/>
            <person name="Roberts A."/>
            <person name="Saif S."/>
            <person name="Shea T."/>
            <person name="Sisk P."/>
            <person name="Sykes S."/>
            <person name="Wortman J."/>
            <person name="Nusbaum C."/>
            <person name="Birren B."/>
        </authorList>
    </citation>
    <scope>NUCLEOTIDE SEQUENCE</scope>
    <source>
        <strain evidence="3">VD014</strain>
    </source>
</reference>
<evidence type="ECO:0000256" key="1">
    <source>
        <dbReference type="ARBA" id="ARBA00009174"/>
    </source>
</evidence>
<dbReference type="RefSeq" id="WP_000418181.1">
    <property type="nucleotide sequence ID" value="NZ_JH792026.1"/>
</dbReference>
<dbReference type="Gene3D" id="3.10.129.10">
    <property type="entry name" value="Hotdog Thioesterase"/>
    <property type="match status" value="1"/>
</dbReference>
<evidence type="ECO:0000313" key="4">
    <source>
        <dbReference type="Proteomes" id="UP000006607"/>
    </source>
</evidence>
<gene>
    <name evidence="3" type="ORF">IIA_05455</name>
</gene>
<dbReference type="PANTHER" id="PTHR30272:SF1">
    <property type="entry name" value="3-HYDROXYACYL-[ACYL-CARRIER-PROTEIN] DEHYDRATASE"/>
    <property type="match status" value="1"/>
</dbReference>
<accession>A0A9W5NMK8</accession>